<comment type="similarity">
    <text evidence="3">Belongs to the homogentisate dioxygenase family.</text>
</comment>
<dbReference type="AlphaFoldDB" id="A0A672U8G8"/>
<keyword evidence="6 19" id="KW-0479">Metal-binding</keyword>
<comment type="function">
    <text evidence="16">Catalyzes the conversion of homogentisate to maleylacetoacetate.</text>
</comment>
<evidence type="ECO:0000256" key="1">
    <source>
        <dbReference type="ARBA" id="ARBA00001962"/>
    </source>
</evidence>
<evidence type="ECO:0000256" key="4">
    <source>
        <dbReference type="ARBA" id="ARBA00013127"/>
    </source>
</evidence>
<evidence type="ECO:0000259" key="21">
    <source>
        <dbReference type="Pfam" id="PF20510"/>
    </source>
</evidence>
<feature type="active site" description="Proton acceptor" evidence="18">
    <location>
        <position position="292"/>
    </location>
</feature>
<evidence type="ECO:0000256" key="9">
    <source>
        <dbReference type="ARBA" id="ARBA00023002"/>
    </source>
</evidence>
<evidence type="ECO:0000256" key="6">
    <source>
        <dbReference type="ARBA" id="ARBA00022723"/>
    </source>
</evidence>
<dbReference type="InterPro" id="IPR005708">
    <property type="entry name" value="Homogentis_dOase"/>
</dbReference>
<evidence type="ECO:0000256" key="16">
    <source>
        <dbReference type="ARBA" id="ARBA00055954"/>
    </source>
</evidence>
<dbReference type="GO" id="GO:0042802">
    <property type="term" value="F:identical protein binding"/>
    <property type="evidence" value="ECO:0007669"/>
    <property type="project" value="Ensembl"/>
</dbReference>
<evidence type="ECO:0000256" key="3">
    <source>
        <dbReference type="ARBA" id="ARBA00007757"/>
    </source>
</evidence>
<evidence type="ECO:0000256" key="2">
    <source>
        <dbReference type="ARBA" id="ARBA00004704"/>
    </source>
</evidence>
<dbReference type="Pfam" id="PF20510">
    <property type="entry name" value="HgmA_N"/>
    <property type="match status" value="1"/>
</dbReference>
<comment type="subunit">
    <text evidence="17">Homohexamer arranged as a dimer of trimers.</text>
</comment>
<feature type="domain" description="Homogentisate 1,2-dioxygenase C-terminal" evidence="20">
    <location>
        <begin position="281"/>
        <end position="434"/>
    </location>
</feature>
<evidence type="ECO:0000256" key="5">
    <source>
        <dbReference type="ARBA" id="ARBA00018757"/>
    </source>
</evidence>
<accession>A0A672U8G8</accession>
<dbReference type="PANTHER" id="PTHR11056">
    <property type="entry name" value="HOMOGENTISATE 1,2-DIOXYGENASE"/>
    <property type="match status" value="1"/>
</dbReference>
<evidence type="ECO:0000256" key="7">
    <source>
        <dbReference type="ARBA" id="ARBA00022878"/>
    </source>
</evidence>
<dbReference type="Gene3D" id="2.60.120.10">
    <property type="entry name" value="Jelly Rolls"/>
    <property type="match status" value="1"/>
</dbReference>
<dbReference type="PANTHER" id="PTHR11056:SF0">
    <property type="entry name" value="HOMOGENTISATE 1,2-DIOXYGENASE"/>
    <property type="match status" value="1"/>
</dbReference>
<evidence type="ECO:0000256" key="13">
    <source>
        <dbReference type="ARBA" id="ARBA00030437"/>
    </source>
</evidence>
<comment type="pathway">
    <text evidence="2">Amino-acid degradation; L-phenylalanine degradation; acetoacetate and fumarate from L-phenylalanine: step 4/6.</text>
</comment>
<comment type="catalytic activity">
    <reaction evidence="15">
        <text>homogentisate + O2 = 4-maleylacetoacetate + H(+)</text>
        <dbReference type="Rhea" id="RHEA:15449"/>
        <dbReference type="ChEBI" id="CHEBI:15378"/>
        <dbReference type="ChEBI" id="CHEBI:15379"/>
        <dbReference type="ChEBI" id="CHEBI:16169"/>
        <dbReference type="ChEBI" id="CHEBI:17105"/>
        <dbReference type="EC" id="1.13.11.5"/>
    </reaction>
    <physiologicalReaction direction="left-to-right" evidence="15">
        <dbReference type="Rhea" id="RHEA:15450"/>
    </physiologicalReaction>
</comment>
<keyword evidence="8" id="KW-0223">Dioxygenase</keyword>
<dbReference type="CDD" id="cd07000">
    <property type="entry name" value="cupin_HGO_N"/>
    <property type="match status" value="1"/>
</dbReference>
<sequence length="439" mass="50001">MDSFLWCFVFHPAHLRSFPNHHKSKRMAIWRFLMQSPLKSMGKKYPLTLPEDNGRIIKGTGDKREKEMKMMKKYGVASMQEMVKEKQALQPGTELRWKPFEIPKAPQNKLDFVSGLHTLCGAGEPRGRNGISIHIFVCNTSMLDRCLYNSDGDFLIVPQQGKLLITTEFGKMLVEPNEICVIQQGMRFSVEVFGETRGYILEVYGAHFELPDLGPIGANGLANPRDFLVPVAWYEDRQVPGGYTVISKYQGKLFAARQDFSPFNVVAWHGNYTPYKYHLEKFMVINSVAFDHADPSIFTVLTAKSTRLGVALADFVIFPPRWGVANNTFRPPYYHRNCMSEFMGLIKGHYEAKEEGFQPGGASLHSMMTPHGPDADCFEKASKAKLEPERVAEGTMAFMFESSLSLAITKWGLQTSKRLDKNYYKCWEPLKSHFNPKHK</sequence>
<keyword evidence="11" id="KW-0585">Phenylalanine catabolism</keyword>
<dbReference type="GeneTree" id="ENSGT00390000004601"/>
<dbReference type="UniPathway" id="UPA00139">
    <property type="reaction ID" value="UER00339"/>
</dbReference>
<evidence type="ECO:0000259" key="20">
    <source>
        <dbReference type="Pfam" id="PF04209"/>
    </source>
</evidence>
<keyword evidence="10 19" id="KW-0408">Iron</keyword>
<feature type="binding site" evidence="19">
    <location>
        <position position="335"/>
    </location>
    <ligand>
        <name>Fe cation</name>
        <dbReference type="ChEBI" id="CHEBI:24875"/>
    </ligand>
</feature>
<protein>
    <recommendedName>
        <fullName evidence="5">Homogentisate 1,2-dioxygenase</fullName>
        <ecNumber evidence="4">1.13.11.5</ecNumber>
    </recommendedName>
    <alternativeName>
        <fullName evidence="12">Homogentisate oxygenase</fullName>
    </alternativeName>
    <alternativeName>
        <fullName evidence="13">Homogentisic acid oxidase</fullName>
    </alternativeName>
    <alternativeName>
        <fullName evidence="14">Homogentisicase</fullName>
    </alternativeName>
</protein>
<evidence type="ECO:0000256" key="11">
    <source>
        <dbReference type="ARBA" id="ARBA00023232"/>
    </source>
</evidence>
<reference evidence="22" key="2">
    <citation type="submission" date="2025-09" db="UniProtKB">
        <authorList>
            <consortium name="Ensembl"/>
        </authorList>
    </citation>
    <scope>IDENTIFICATION</scope>
</reference>
<dbReference type="InterPro" id="IPR011051">
    <property type="entry name" value="RmlC_Cupin_sf"/>
</dbReference>
<dbReference type="EC" id="1.13.11.5" evidence="4"/>
<feature type="binding site" evidence="19">
    <location>
        <position position="341"/>
    </location>
    <ligand>
        <name>Fe cation</name>
        <dbReference type="ChEBI" id="CHEBI:24875"/>
    </ligand>
</feature>
<evidence type="ECO:0000256" key="18">
    <source>
        <dbReference type="PIRSR" id="PIRSR605708-1"/>
    </source>
</evidence>
<evidence type="ECO:0000256" key="14">
    <source>
        <dbReference type="ARBA" id="ARBA00033225"/>
    </source>
</evidence>
<evidence type="ECO:0000256" key="15">
    <source>
        <dbReference type="ARBA" id="ARBA00050477"/>
    </source>
</evidence>
<dbReference type="InterPro" id="IPR046452">
    <property type="entry name" value="HgmA_N"/>
</dbReference>
<dbReference type="Proteomes" id="UP000472266">
    <property type="component" value="Unplaced"/>
</dbReference>
<feature type="binding site" evidence="19">
    <location>
        <position position="350"/>
    </location>
    <ligand>
        <name>homogentisate</name>
        <dbReference type="ChEBI" id="CHEBI:16169"/>
    </ligand>
</feature>
<proteinExistence type="inferred from homology"/>
<dbReference type="Pfam" id="PF04209">
    <property type="entry name" value="HgmA_C"/>
    <property type="match status" value="1"/>
</dbReference>
<organism evidence="22 23">
    <name type="scientific">Strigops habroptila</name>
    <name type="common">Kakapo</name>
    <dbReference type="NCBI Taxonomy" id="2489341"/>
    <lineage>
        <taxon>Eukaryota</taxon>
        <taxon>Metazoa</taxon>
        <taxon>Chordata</taxon>
        <taxon>Craniata</taxon>
        <taxon>Vertebrata</taxon>
        <taxon>Euteleostomi</taxon>
        <taxon>Archelosauria</taxon>
        <taxon>Archosauria</taxon>
        <taxon>Dinosauria</taxon>
        <taxon>Saurischia</taxon>
        <taxon>Theropoda</taxon>
        <taxon>Coelurosauria</taxon>
        <taxon>Aves</taxon>
        <taxon>Neognathae</taxon>
        <taxon>Neoaves</taxon>
        <taxon>Telluraves</taxon>
        <taxon>Australaves</taxon>
        <taxon>Psittaciformes</taxon>
        <taxon>Psittacidae</taxon>
        <taxon>Strigops</taxon>
    </lineage>
</organism>
<keyword evidence="23" id="KW-1185">Reference proteome</keyword>
<dbReference type="GO" id="GO:0006559">
    <property type="term" value="P:L-phenylalanine catabolic process"/>
    <property type="evidence" value="ECO:0007669"/>
    <property type="project" value="UniProtKB-UniPathway"/>
</dbReference>
<evidence type="ECO:0000256" key="17">
    <source>
        <dbReference type="ARBA" id="ARBA00063284"/>
    </source>
</evidence>
<dbReference type="GO" id="GO:0046872">
    <property type="term" value="F:metal ion binding"/>
    <property type="evidence" value="ECO:0007669"/>
    <property type="project" value="UniProtKB-KW"/>
</dbReference>
<dbReference type="InterPro" id="IPR014710">
    <property type="entry name" value="RmlC-like_jellyroll"/>
</dbReference>
<keyword evidence="7" id="KW-0828">Tyrosine catabolism</keyword>
<dbReference type="InterPro" id="IPR046451">
    <property type="entry name" value="HgmA_C"/>
</dbReference>
<evidence type="ECO:0000256" key="10">
    <source>
        <dbReference type="ARBA" id="ARBA00023004"/>
    </source>
</evidence>
<dbReference type="SUPFAM" id="SSF51182">
    <property type="entry name" value="RmlC-like cupins"/>
    <property type="match status" value="1"/>
</dbReference>
<name>A0A672U8G8_STRHB</name>
<feature type="binding site" evidence="19">
    <location>
        <position position="371"/>
    </location>
    <ligand>
        <name>Fe cation</name>
        <dbReference type="ChEBI" id="CHEBI:24875"/>
    </ligand>
</feature>
<dbReference type="GO" id="GO:0006572">
    <property type="term" value="P:L-tyrosine catabolic process"/>
    <property type="evidence" value="ECO:0007669"/>
    <property type="project" value="UniProtKB-KW"/>
</dbReference>
<dbReference type="GO" id="GO:0005737">
    <property type="term" value="C:cytoplasm"/>
    <property type="evidence" value="ECO:0007669"/>
    <property type="project" value="TreeGrafter"/>
</dbReference>
<dbReference type="GO" id="GO:0004411">
    <property type="term" value="F:homogentisate 1,2-dioxygenase activity"/>
    <property type="evidence" value="ECO:0007669"/>
    <property type="project" value="UniProtKB-EC"/>
</dbReference>
<evidence type="ECO:0000313" key="23">
    <source>
        <dbReference type="Proteomes" id="UP000472266"/>
    </source>
</evidence>
<evidence type="ECO:0000256" key="8">
    <source>
        <dbReference type="ARBA" id="ARBA00022964"/>
    </source>
</evidence>
<dbReference type="FunFam" id="2.60.120.10:FF:000026">
    <property type="entry name" value="Homogentisate 1,2-dioxygenase"/>
    <property type="match status" value="1"/>
</dbReference>
<feature type="domain" description="Homogentisate 1,2-dioxygenase N-terminal" evidence="21">
    <location>
        <begin position="72"/>
        <end position="279"/>
    </location>
</feature>
<dbReference type="Ensembl" id="ENSSHBT00005011927.1">
    <property type="protein sequence ID" value="ENSSHBP00005009919.1"/>
    <property type="gene ID" value="ENSSHBG00005008640.1"/>
</dbReference>
<comment type="cofactor">
    <cofactor evidence="1 19">
        <name>Fe cation</name>
        <dbReference type="ChEBI" id="CHEBI:24875"/>
    </cofactor>
</comment>
<dbReference type="NCBIfam" id="TIGR01015">
    <property type="entry name" value="hmgA"/>
    <property type="match status" value="1"/>
</dbReference>
<evidence type="ECO:0000256" key="12">
    <source>
        <dbReference type="ARBA" id="ARBA00030235"/>
    </source>
</evidence>
<evidence type="ECO:0000256" key="19">
    <source>
        <dbReference type="PIRSR" id="PIRSR605708-2"/>
    </source>
</evidence>
<evidence type="ECO:0000313" key="22">
    <source>
        <dbReference type="Ensembl" id="ENSSHBP00005009919.1"/>
    </source>
</evidence>
<gene>
    <name evidence="22" type="primary">HGD</name>
</gene>
<feature type="binding site" evidence="19">
    <location>
        <position position="371"/>
    </location>
    <ligand>
        <name>homogentisate</name>
        <dbReference type="ChEBI" id="CHEBI:16169"/>
    </ligand>
</feature>
<keyword evidence="9" id="KW-0560">Oxidoreductase</keyword>
<reference evidence="22" key="1">
    <citation type="submission" date="2025-08" db="UniProtKB">
        <authorList>
            <consortium name="Ensembl"/>
        </authorList>
    </citation>
    <scope>IDENTIFICATION</scope>
</reference>